<evidence type="ECO:0000256" key="6">
    <source>
        <dbReference type="ARBA" id="ARBA00023316"/>
    </source>
</evidence>
<dbReference type="SUPFAM" id="SSF141523">
    <property type="entry name" value="L,D-transpeptidase catalytic domain-like"/>
    <property type="match status" value="1"/>
</dbReference>
<name>A0ABV8HHB2_9ACTN</name>
<dbReference type="InterPro" id="IPR050979">
    <property type="entry name" value="LD-transpeptidase"/>
</dbReference>
<evidence type="ECO:0000256" key="5">
    <source>
        <dbReference type="ARBA" id="ARBA00023315"/>
    </source>
</evidence>
<evidence type="ECO:0000256" key="7">
    <source>
        <dbReference type="PROSITE-ProRule" id="PRU01373"/>
    </source>
</evidence>
<dbReference type="Pfam" id="PF03734">
    <property type="entry name" value="YkuD"/>
    <property type="match status" value="1"/>
</dbReference>
<dbReference type="CDD" id="cd16913">
    <property type="entry name" value="YkuD_like"/>
    <property type="match status" value="1"/>
</dbReference>
<dbReference type="InterPro" id="IPR041280">
    <property type="entry name" value="Big_10"/>
</dbReference>
<evidence type="ECO:0000256" key="3">
    <source>
        <dbReference type="ARBA" id="ARBA00022960"/>
    </source>
</evidence>
<evidence type="ECO:0000313" key="11">
    <source>
        <dbReference type="EMBL" id="MFC4030287.1"/>
    </source>
</evidence>
<feature type="chain" id="PRO_5045809552" evidence="9">
    <location>
        <begin position="31"/>
        <end position="427"/>
    </location>
</feature>
<dbReference type="Gene3D" id="2.40.440.10">
    <property type="entry name" value="L,D-transpeptidase catalytic domain-like"/>
    <property type="match status" value="1"/>
</dbReference>
<proteinExistence type="predicted"/>
<sequence length="427" mass="45178">MTHLRSRLIPRRHIAVRSALLIAPLAVGLAACQGDGNPLAAPPYEAAAKVAFATASGGKADPAKPLEVSVKKDGSRITDVTATDGAGRFVRGELSSDGLRWHSTGTLAAGAHYTVRVSTEDSDGHPGRKVVVFDTSSAQAGLHVTFGPNAGTYGVGQPITAALNHPVKDRAARASVESTLVVSSSPQAATGSWYWVDDRTLHYRPKTYWPAHARITVRSTLGGGHTQGGVTGTADKPLVLHTGDRIEAITDVATDHLTFKDNGKVVKTLPVTTGKPGFDTRNGLKVVLAKESFVQMKSQSIGIAAGSSDSYDLPVYWATRVTWSGEYLHAAPWSEGSQGSANVSHGCTGMSTENAHWFYDHVRQGDIVDVINGKGAKMTPFDNGFGDWNLDWDQWQQGSALVAPSKGTQASAKTPDEAPARLRPEAA</sequence>
<keyword evidence="12" id="KW-1185">Reference proteome</keyword>
<dbReference type="Gene3D" id="2.60.40.3780">
    <property type="match status" value="1"/>
</dbReference>
<dbReference type="Gene3D" id="2.60.40.3710">
    <property type="match status" value="1"/>
</dbReference>
<evidence type="ECO:0000256" key="2">
    <source>
        <dbReference type="ARBA" id="ARBA00022679"/>
    </source>
</evidence>
<dbReference type="InterPro" id="IPR005490">
    <property type="entry name" value="LD_TPept_cat_dom"/>
</dbReference>
<dbReference type="PROSITE" id="PS52029">
    <property type="entry name" value="LD_TPASE"/>
    <property type="match status" value="1"/>
</dbReference>
<feature type="domain" description="L,D-TPase catalytic" evidence="10">
    <location>
        <begin position="246"/>
        <end position="371"/>
    </location>
</feature>
<feature type="region of interest" description="Disordered" evidence="8">
    <location>
        <begin position="399"/>
        <end position="427"/>
    </location>
</feature>
<keyword evidence="2" id="KW-0808">Transferase</keyword>
<dbReference type="RefSeq" id="WP_386425501.1">
    <property type="nucleotide sequence ID" value="NZ_JBHSBB010000003.1"/>
</dbReference>
<dbReference type="PANTHER" id="PTHR30582">
    <property type="entry name" value="L,D-TRANSPEPTIDASE"/>
    <property type="match status" value="1"/>
</dbReference>
<dbReference type="Proteomes" id="UP001595765">
    <property type="component" value="Unassembled WGS sequence"/>
</dbReference>
<dbReference type="InterPro" id="IPR038063">
    <property type="entry name" value="Transpep_catalytic_dom"/>
</dbReference>
<evidence type="ECO:0000256" key="9">
    <source>
        <dbReference type="SAM" id="SignalP"/>
    </source>
</evidence>
<comment type="pathway">
    <text evidence="1 7">Cell wall biogenesis; peptidoglycan biosynthesis.</text>
</comment>
<protein>
    <submittedName>
        <fullName evidence="11">Ig-like domain-containing protein</fullName>
    </submittedName>
</protein>
<feature type="signal peptide" evidence="9">
    <location>
        <begin position="1"/>
        <end position="30"/>
    </location>
</feature>
<keyword evidence="9" id="KW-0732">Signal</keyword>
<accession>A0ABV8HHB2</accession>
<dbReference type="PROSITE" id="PS51257">
    <property type="entry name" value="PROKAR_LIPOPROTEIN"/>
    <property type="match status" value="1"/>
</dbReference>
<keyword evidence="6 7" id="KW-0961">Cell wall biogenesis/degradation</keyword>
<evidence type="ECO:0000313" key="12">
    <source>
        <dbReference type="Proteomes" id="UP001595765"/>
    </source>
</evidence>
<evidence type="ECO:0000256" key="1">
    <source>
        <dbReference type="ARBA" id="ARBA00004752"/>
    </source>
</evidence>
<organism evidence="11 12">
    <name type="scientific">Streptomyces polygonati</name>
    <dbReference type="NCBI Taxonomy" id="1617087"/>
    <lineage>
        <taxon>Bacteria</taxon>
        <taxon>Bacillati</taxon>
        <taxon>Actinomycetota</taxon>
        <taxon>Actinomycetes</taxon>
        <taxon>Kitasatosporales</taxon>
        <taxon>Streptomycetaceae</taxon>
        <taxon>Streptomyces</taxon>
    </lineage>
</organism>
<feature type="compositionally biased region" description="Basic and acidic residues" evidence="8">
    <location>
        <begin position="414"/>
        <end position="427"/>
    </location>
</feature>
<feature type="active site" description="Nucleophile" evidence="7">
    <location>
        <position position="347"/>
    </location>
</feature>
<evidence type="ECO:0000256" key="8">
    <source>
        <dbReference type="SAM" id="MobiDB-lite"/>
    </source>
</evidence>
<keyword evidence="5" id="KW-0012">Acyltransferase</keyword>
<comment type="caution">
    <text evidence="11">The sequence shown here is derived from an EMBL/GenBank/DDBJ whole genome shotgun (WGS) entry which is preliminary data.</text>
</comment>
<keyword evidence="4 7" id="KW-0573">Peptidoglycan synthesis</keyword>
<feature type="active site" description="Proton donor/acceptor" evidence="7">
    <location>
        <position position="329"/>
    </location>
</feature>
<keyword evidence="3 7" id="KW-0133">Cell shape</keyword>
<gene>
    <name evidence="11" type="ORF">ACFO3J_02245</name>
</gene>
<evidence type="ECO:0000256" key="4">
    <source>
        <dbReference type="ARBA" id="ARBA00022984"/>
    </source>
</evidence>
<evidence type="ECO:0000259" key="10">
    <source>
        <dbReference type="PROSITE" id="PS52029"/>
    </source>
</evidence>
<reference evidence="12" key="1">
    <citation type="journal article" date="2019" name="Int. J. Syst. Evol. Microbiol.">
        <title>The Global Catalogue of Microorganisms (GCM) 10K type strain sequencing project: providing services to taxonomists for standard genome sequencing and annotation.</title>
        <authorList>
            <consortium name="The Broad Institute Genomics Platform"/>
            <consortium name="The Broad Institute Genome Sequencing Center for Infectious Disease"/>
            <person name="Wu L."/>
            <person name="Ma J."/>
        </authorList>
    </citation>
    <scope>NUCLEOTIDE SEQUENCE [LARGE SCALE GENOMIC DNA]</scope>
    <source>
        <strain evidence="12">CGMCC 4.7237</strain>
    </source>
</reference>
<dbReference type="Pfam" id="PF17964">
    <property type="entry name" value="Big_10"/>
    <property type="match status" value="1"/>
</dbReference>
<dbReference type="EMBL" id="JBHSBB010000003">
    <property type="protein sequence ID" value="MFC4030287.1"/>
    <property type="molecule type" value="Genomic_DNA"/>
</dbReference>
<dbReference type="PANTHER" id="PTHR30582:SF2">
    <property type="entry name" value="L,D-TRANSPEPTIDASE YCIB-RELATED"/>
    <property type="match status" value="1"/>
</dbReference>